<dbReference type="HOGENOM" id="CLU_046702_1_0_11"/>
<sequence>MADRRRAATTPAEWRTGRSGVGAHQSGMTRRPDPGMGPSGLTLCPRTATLRATVLWSGWVPSSANGTVTRRAETRDRRMNDLEDDRAGSGDRAEAVLDRGGLDALVRALKRRGRTVIGPTVRDGAIVLDELDSADELPYGWGVELEAGHYRIRRRPDGAAFAHSAGPQSWKTYLHPERVRQWTVDRDPVSGPVVRAEEPRSVSYAFLGVRPCDLRAIRILDRVMVGGRYQDPEYRSRRTGAFLVAVECTDPGATCFCVSMGSGPGADAGYDLALTELVDDSGHRFLCRSGSEEGTEVLAELPRRSADEAVRAAAAGAVREAAEHMGRSMPPVDLRSLMRDSLEAERWDDVTSRCLSCGNCTMVCPTCFCTTTEDVTDLTGDHAERWRRWDSCYDLDFSLLHGGPVRATPHSRYRQWLTHKLGTWHDQFDSSGCVGCGRCIVWCPTGIDLTEEAAALHREASRKEAAP</sequence>
<evidence type="ECO:0000256" key="4">
    <source>
        <dbReference type="SAM" id="MobiDB-lite"/>
    </source>
</evidence>
<dbReference type="AlphaFoldDB" id="D9XQD4"/>
<evidence type="ECO:0000313" key="6">
    <source>
        <dbReference type="EMBL" id="EFL43515.1"/>
    </source>
</evidence>
<proteinExistence type="predicted"/>
<dbReference type="PANTHER" id="PTHR40447">
    <property type="entry name" value="ANAEROBIC SULFITE REDUCTASE SUBUNIT A"/>
    <property type="match status" value="1"/>
</dbReference>
<feature type="domain" description="4Fe-4S ferredoxin-type" evidence="5">
    <location>
        <begin position="424"/>
        <end position="452"/>
    </location>
</feature>
<dbReference type="Proteomes" id="UP000002968">
    <property type="component" value="Unassembled WGS sequence"/>
</dbReference>
<dbReference type="PROSITE" id="PS51379">
    <property type="entry name" value="4FE4S_FER_2"/>
    <property type="match status" value="2"/>
</dbReference>
<dbReference type="PROSITE" id="PS00198">
    <property type="entry name" value="4FE4S_FER_1"/>
    <property type="match status" value="2"/>
</dbReference>
<dbReference type="eggNOG" id="COG1453">
    <property type="taxonomic scope" value="Bacteria"/>
</dbReference>
<dbReference type="STRING" id="467200.SSRG_06319"/>
<dbReference type="EMBL" id="GG657758">
    <property type="protein sequence ID" value="EFL43515.1"/>
    <property type="molecule type" value="Genomic_DNA"/>
</dbReference>
<reference evidence="6" key="1">
    <citation type="submission" date="2009-02" db="EMBL/GenBank/DDBJ databases">
        <title>Annotation of Streptomyces griseoflavus strain Tu4000.</title>
        <authorList>
            <consortium name="The Broad Institute Genome Sequencing Platform"/>
            <consortium name="Broad Institute Microbial Sequencing Center"/>
            <person name="Fischbach M."/>
            <person name="Godfrey P."/>
            <person name="Ward D."/>
            <person name="Young S."/>
            <person name="Zeng Q."/>
            <person name="Koehrsen M."/>
            <person name="Alvarado L."/>
            <person name="Berlin A.M."/>
            <person name="Bochicchio J."/>
            <person name="Borenstein D."/>
            <person name="Chapman S.B."/>
            <person name="Chen Z."/>
            <person name="Engels R."/>
            <person name="Freedman E."/>
            <person name="Gellesch M."/>
            <person name="Goldberg J."/>
            <person name="Griggs A."/>
            <person name="Gujja S."/>
            <person name="Heilman E.R."/>
            <person name="Heiman D.I."/>
            <person name="Hepburn T.A."/>
            <person name="Howarth C."/>
            <person name="Jen D."/>
            <person name="Larson L."/>
            <person name="Lewis B."/>
            <person name="Mehta T."/>
            <person name="Park D."/>
            <person name="Pearson M."/>
            <person name="Richards J."/>
            <person name="Roberts A."/>
            <person name="Saif S."/>
            <person name="Shea T.D."/>
            <person name="Shenoy N."/>
            <person name="Sisk P."/>
            <person name="Stolte C."/>
            <person name="Sykes S.N."/>
            <person name="Thomson T."/>
            <person name="Walk T."/>
            <person name="White J."/>
            <person name="Yandava C."/>
            <person name="Straight P."/>
            <person name="Clardy J."/>
            <person name="Hung D."/>
            <person name="Kolter R."/>
            <person name="Mekalanos J."/>
            <person name="Walker S."/>
            <person name="Walsh C.T."/>
            <person name="Wieland-Brown L.C."/>
            <person name="Haas B."/>
            <person name="Nusbaum C."/>
            <person name="Birren B."/>
        </authorList>
    </citation>
    <scope>NUCLEOTIDE SEQUENCE [LARGE SCALE GENOMIC DNA]</scope>
    <source>
        <strain evidence="6">Tu4000</strain>
    </source>
</reference>
<accession>D9XQD4</accession>
<feature type="compositionally biased region" description="Basic and acidic residues" evidence="4">
    <location>
        <begin position="70"/>
        <end position="93"/>
    </location>
</feature>
<keyword evidence="3" id="KW-0411">Iron-sulfur</keyword>
<feature type="region of interest" description="Disordered" evidence="4">
    <location>
        <begin position="66"/>
        <end position="93"/>
    </location>
</feature>
<dbReference type="GO" id="GO:0046872">
    <property type="term" value="F:metal ion binding"/>
    <property type="evidence" value="ECO:0007669"/>
    <property type="project" value="UniProtKB-KW"/>
</dbReference>
<feature type="region of interest" description="Disordered" evidence="4">
    <location>
        <begin position="1"/>
        <end position="38"/>
    </location>
</feature>
<dbReference type="PANTHER" id="PTHR40447:SF1">
    <property type="entry name" value="ANAEROBIC SULFITE REDUCTASE SUBUNIT A"/>
    <property type="match status" value="1"/>
</dbReference>
<name>D9XQD4_9ACTN</name>
<dbReference type="InterPro" id="IPR017896">
    <property type="entry name" value="4Fe4S_Fe-S-bd"/>
</dbReference>
<evidence type="ECO:0000256" key="3">
    <source>
        <dbReference type="ARBA" id="ARBA00023014"/>
    </source>
</evidence>
<dbReference type="GO" id="GO:0051536">
    <property type="term" value="F:iron-sulfur cluster binding"/>
    <property type="evidence" value="ECO:0007669"/>
    <property type="project" value="UniProtKB-KW"/>
</dbReference>
<evidence type="ECO:0000313" key="7">
    <source>
        <dbReference type="Proteomes" id="UP000002968"/>
    </source>
</evidence>
<protein>
    <submittedName>
        <fullName evidence="6">ABC transporter, permease</fullName>
    </submittedName>
</protein>
<evidence type="ECO:0000256" key="2">
    <source>
        <dbReference type="ARBA" id="ARBA00023004"/>
    </source>
</evidence>
<organism evidence="6 7">
    <name type="scientific">Streptomyces griseoflavus Tu4000</name>
    <dbReference type="NCBI Taxonomy" id="467200"/>
    <lineage>
        <taxon>Bacteria</taxon>
        <taxon>Bacillati</taxon>
        <taxon>Actinomycetota</taxon>
        <taxon>Actinomycetes</taxon>
        <taxon>Kitasatosporales</taxon>
        <taxon>Streptomycetaceae</taxon>
        <taxon>Streptomyces</taxon>
    </lineage>
</organism>
<dbReference type="SUPFAM" id="SSF46548">
    <property type="entry name" value="alpha-helical ferredoxin"/>
    <property type="match status" value="1"/>
</dbReference>
<dbReference type="Gene3D" id="1.10.1060.10">
    <property type="entry name" value="Alpha-helical ferredoxin"/>
    <property type="match status" value="1"/>
</dbReference>
<gene>
    <name evidence="6" type="ORF">SSRG_06319</name>
</gene>
<keyword evidence="1" id="KW-0479">Metal-binding</keyword>
<evidence type="ECO:0000259" key="5">
    <source>
        <dbReference type="PROSITE" id="PS51379"/>
    </source>
</evidence>
<evidence type="ECO:0000256" key="1">
    <source>
        <dbReference type="ARBA" id="ARBA00022723"/>
    </source>
</evidence>
<feature type="domain" description="4Fe-4S ferredoxin-type" evidence="5">
    <location>
        <begin position="343"/>
        <end position="374"/>
    </location>
</feature>
<keyword evidence="7" id="KW-1185">Reference proteome</keyword>
<dbReference type="InterPro" id="IPR017900">
    <property type="entry name" value="4Fe4S_Fe_S_CS"/>
</dbReference>
<dbReference type="Pfam" id="PF17179">
    <property type="entry name" value="Fer4_22"/>
    <property type="match status" value="1"/>
</dbReference>
<dbReference type="InterPro" id="IPR009051">
    <property type="entry name" value="Helical_ferredxn"/>
</dbReference>
<keyword evidence="2" id="KW-0408">Iron</keyword>